<proteinExistence type="predicted"/>
<protein>
    <recommendedName>
        <fullName evidence="3">Prophage protein DUF1660</fullName>
    </recommendedName>
</protein>
<keyword evidence="2" id="KW-1185">Reference proteome</keyword>
<comment type="caution">
    <text evidence="1">The sequence shown here is derived from an EMBL/GenBank/DDBJ whole genome shotgun (WGS) entry which is preliminary data.</text>
</comment>
<evidence type="ECO:0000313" key="2">
    <source>
        <dbReference type="Proteomes" id="UP000324376"/>
    </source>
</evidence>
<dbReference type="AlphaFoldDB" id="A0A5S5CC62"/>
<accession>A0A5S5CC62</accession>
<dbReference type="EMBL" id="VNHU01000001">
    <property type="protein sequence ID" value="TYP76937.1"/>
    <property type="molecule type" value="Genomic_DNA"/>
</dbReference>
<organism evidence="1 2">
    <name type="scientific">Aquimarina intermedia</name>
    <dbReference type="NCBI Taxonomy" id="350814"/>
    <lineage>
        <taxon>Bacteria</taxon>
        <taxon>Pseudomonadati</taxon>
        <taxon>Bacteroidota</taxon>
        <taxon>Flavobacteriia</taxon>
        <taxon>Flavobacteriales</taxon>
        <taxon>Flavobacteriaceae</taxon>
        <taxon>Aquimarina</taxon>
    </lineage>
</organism>
<evidence type="ECO:0000313" key="1">
    <source>
        <dbReference type="EMBL" id="TYP76937.1"/>
    </source>
</evidence>
<reference evidence="1 2" key="1">
    <citation type="submission" date="2019-07" db="EMBL/GenBank/DDBJ databases">
        <title>Genomic Encyclopedia of Archaeal and Bacterial Type Strains, Phase II (KMG-II): from individual species to whole genera.</title>
        <authorList>
            <person name="Goeker M."/>
        </authorList>
    </citation>
    <scope>NUCLEOTIDE SEQUENCE [LARGE SCALE GENOMIC DNA]</scope>
    <source>
        <strain evidence="1 2">DSM 17527</strain>
    </source>
</reference>
<evidence type="ECO:0008006" key="3">
    <source>
        <dbReference type="Google" id="ProtNLM"/>
    </source>
</evidence>
<name>A0A5S5CC62_9FLAO</name>
<dbReference type="OrthoDB" id="1450221at2"/>
<dbReference type="Proteomes" id="UP000324376">
    <property type="component" value="Unassembled WGS sequence"/>
</dbReference>
<sequence>MNSTTPSPSFSFAKMFCSLFGHNYHLSKSVTDHVKEYTCSNCGEQATTNSKGHLETMTPKLKEINKDLAFVHAKKMARKNENKIFQVAS</sequence>
<dbReference type="RefSeq" id="WP_148780974.1">
    <property type="nucleotide sequence ID" value="NZ_VNHU01000001.1"/>
</dbReference>
<gene>
    <name evidence="1" type="ORF">BD809_10183</name>
</gene>